<evidence type="ECO:0000256" key="8">
    <source>
        <dbReference type="ARBA" id="ARBA00023268"/>
    </source>
</evidence>
<keyword evidence="4" id="KW-0436">Ligase</keyword>
<dbReference type="GO" id="GO:0005524">
    <property type="term" value="F:ATP binding"/>
    <property type="evidence" value="ECO:0007669"/>
    <property type="project" value="UniProtKB-UniRule"/>
</dbReference>
<reference evidence="15 16" key="1">
    <citation type="submission" date="2017-08" db="EMBL/GenBank/DDBJ databases">
        <title>WGS of Clinical strains of the CDC Group NO-1 linked to zoonotic infections in humans.</title>
        <authorList>
            <person name="Bernier A.-M."/>
            <person name="Bernard K."/>
        </authorList>
    </citation>
    <scope>NUCLEOTIDE SEQUENCE [LARGE SCALE GENOMIC DNA]</scope>
    <source>
        <strain evidence="15 16">NML79-0751</strain>
    </source>
</reference>
<dbReference type="RefSeq" id="WP_095556239.1">
    <property type="nucleotide sequence ID" value="NZ_NSJD01000002.1"/>
</dbReference>
<dbReference type="InterPro" id="IPR011764">
    <property type="entry name" value="Biotin_carboxylation_dom"/>
</dbReference>
<evidence type="ECO:0000313" key="16">
    <source>
        <dbReference type="Proteomes" id="UP000218644"/>
    </source>
</evidence>
<dbReference type="InterPro" id="IPR005479">
    <property type="entry name" value="CPAse_ATP-bd"/>
</dbReference>
<evidence type="ECO:0000256" key="6">
    <source>
        <dbReference type="ARBA" id="ARBA00022840"/>
    </source>
</evidence>
<keyword evidence="8" id="KW-0511">Multifunctional enzyme</keyword>
<dbReference type="PANTHER" id="PTHR48095">
    <property type="entry name" value="PYRUVATE CARBOXYLASE SUBUNIT A"/>
    <property type="match status" value="1"/>
</dbReference>
<comment type="cofactor">
    <cofactor evidence="1">
        <name>biotin</name>
        <dbReference type="ChEBI" id="CHEBI:57586"/>
    </cofactor>
</comment>
<dbReference type="Pfam" id="PF00364">
    <property type="entry name" value="Biotin_lipoyl"/>
    <property type="match status" value="1"/>
</dbReference>
<dbReference type="InterPro" id="IPR000089">
    <property type="entry name" value="Biotin_lipoyl"/>
</dbReference>
<dbReference type="Pfam" id="PF01039">
    <property type="entry name" value="Carboxyl_trans"/>
    <property type="match status" value="1"/>
</dbReference>
<dbReference type="PROSITE" id="PS50989">
    <property type="entry name" value="COA_CT_CTER"/>
    <property type="match status" value="1"/>
</dbReference>
<feature type="domain" description="ATP-grasp" evidence="11">
    <location>
        <begin position="119"/>
        <end position="318"/>
    </location>
</feature>
<evidence type="ECO:0000256" key="1">
    <source>
        <dbReference type="ARBA" id="ARBA00001953"/>
    </source>
</evidence>
<dbReference type="PROSITE" id="PS00867">
    <property type="entry name" value="CPSASE_2"/>
    <property type="match status" value="1"/>
</dbReference>
<dbReference type="InterPro" id="IPR011761">
    <property type="entry name" value="ATP-grasp"/>
</dbReference>
<dbReference type="Proteomes" id="UP000218644">
    <property type="component" value="Unassembled WGS sequence"/>
</dbReference>
<evidence type="ECO:0000256" key="5">
    <source>
        <dbReference type="ARBA" id="ARBA00022741"/>
    </source>
</evidence>
<dbReference type="SUPFAM" id="SSF51246">
    <property type="entry name" value="Rudiment single hybrid motif"/>
    <property type="match status" value="1"/>
</dbReference>
<evidence type="ECO:0000256" key="10">
    <source>
        <dbReference type="SAM" id="MobiDB-lite"/>
    </source>
</evidence>
<dbReference type="PANTHER" id="PTHR48095:SF5">
    <property type="entry name" value="BLL7292 PROTEIN"/>
    <property type="match status" value="1"/>
</dbReference>
<evidence type="ECO:0000259" key="13">
    <source>
        <dbReference type="PROSITE" id="PS50980"/>
    </source>
</evidence>
<dbReference type="Gene3D" id="3.30.1490.20">
    <property type="entry name" value="ATP-grasp fold, A domain"/>
    <property type="match status" value="1"/>
</dbReference>
<dbReference type="SUPFAM" id="SSF52096">
    <property type="entry name" value="ClpP/crotonase"/>
    <property type="match status" value="2"/>
</dbReference>
<comment type="pathway">
    <text evidence="2">Lipid metabolism; malonyl-CoA biosynthesis; malonyl-CoA from acetyl-CoA: step 1/1.</text>
</comment>
<dbReference type="Gene3D" id="3.40.50.20">
    <property type="match status" value="1"/>
</dbReference>
<dbReference type="InterPro" id="IPR029045">
    <property type="entry name" value="ClpP/crotonase-like_dom_sf"/>
</dbReference>
<dbReference type="EMBL" id="NSJD01000002">
    <property type="protein sequence ID" value="PAT41161.1"/>
    <property type="molecule type" value="Genomic_DNA"/>
</dbReference>
<name>A0A2A2ATV3_9BURK</name>
<evidence type="ECO:0000259" key="12">
    <source>
        <dbReference type="PROSITE" id="PS50979"/>
    </source>
</evidence>
<dbReference type="UniPathway" id="UPA00655">
    <property type="reaction ID" value="UER00711"/>
</dbReference>
<dbReference type="SUPFAM" id="SSF52440">
    <property type="entry name" value="PreATP-grasp domain"/>
    <property type="match status" value="1"/>
</dbReference>
<dbReference type="InterPro" id="IPR011053">
    <property type="entry name" value="Single_hybrid_motif"/>
</dbReference>
<comment type="caution">
    <text evidence="15">The sequence shown here is derived from an EMBL/GenBank/DDBJ whole genome shotgun (WGS) entry which is preliminary data.</text>
</comment>
<dbReference type="GO" id="GO:0003989">
    <property type="term" value="F:acetyl-CoA carboxylase activity"/>
    <property type="evidence" value="ECO:0007669"/>
    <property type="project" value="UniProtKB-EC"/>
</dbReference>
<dbReference type="InterPro" id="IPR016185">
    <property type="entry name" value="PreATP-grasp_dom_sf"/>
</dbReference>
<dbReference type="GO" id="GO:2001295">
    <property type="term" value="P:malonyl-CoA biosynthetic process"/>
    <property type="evidence" value="ECO:0007669"/>
    <property type="project" value="UniProtKB-UniPathway"/>
</dbReference>
<evidence type="ECO:0000256" key="7">
    <source>
        <dbReference type="ARBA" id="ARBA00023267"/>
    </source>
</evidence>
<dbReference type="Pfam" id="PF02785">
    <property type="entry name" value="Biotin_carb_C"/>
    <property type="match status" value="1"/>
</dbReference>
<evidence type="ECO:0000259" key="14">
    <source>
        <dbReference type="PROSITE" id="PS50989"/>
    </source>
</evidence>
<keyword evidence="5 9" id="KW-0547">Nucleotide-binding</keyword>
<dbReference type="InterPro" id="IPR034733">
    <property type="entry name" value="AcCoA_carboxyl_beta"/>
</dbReference>
<dbReference type="InterPro" id="IPR011763">
    <property type="entry name" value="COA_CT_C"/>
</dbReference>
<dbReference type="InterPro" id="IPR013815">
    <property type="entry name" value="ATP_grasp_subdomain_1"/>
</dbReference>
<proteinExistence type="predicted"/>
<feature type="domain" description="CoA carboxyltransferase C-terminal" evidence="14">
    <location>
        <begin position="839"/>
        <end position="1086"/>
    </location>
</feature>
<keyword evidence="7" id="KW-0092">Biotin</keyword>
<dbReference type="Gene3D" id="2.40.50.100">
    <property type="match status" value="1"/>
</dbReference>
<feature type="compositionally biased region" description="Low complexity" evidence="10">
    <location>
        <begin position="465"/>
        <end position="474"/>
    </location>
</feature>
<dbReference type="PROSITE" id="PS50975">
    <property type="entry name" value="ATP_GRASP"/>
    <property type="match status" value="1"/>
</dbReference>
<dbReference type="InterPro" id="IPR011762">
    <property type="entry name" value="COA_CT_N"/>
</dbReference>
<dbReference type="GO" id="GO:0046872">
    <property type="term" value="F:metal ion binding"/>
    <property type="evidence" value="ECO:0007669"/>
    <property type="project" value="InterPro"/>
</dbReference>
<dbReference type="InterPro" id="IPR011054">
    <property type="entry name" value="Rudment_hybrid_motif"/>
</dbReference>
<evidence type="ECO:0000256" key="4">
    <source>
        <dbReference type="ARBA" id="ARBA00022598"/>
    </source>
</evidence>
<dbReference type="Pfam" id="PF00289">
    <property type="entry name" value="Biotin_carb_N"/>
    <property type="match status" value="1"/>
</dbReference>
<dbReference type="Gene3D" id="3.30.470.20">
    <property type="entry name" value="ATP-grasp fold, B domain"/>
    <property type="match status" value="1"/>
</dbReference>
<dbReference type="SUPFAM" id="SSF56059">
    <property type="entry name" value="Glutathione synthetase ATP-binding domain-like"/>
    <property type="match status" value="1"/>
</dbReference>
<dbReference type="SUPFAM" id="SSF51230">
    <property type="entry name" value="Single hybrid motif"/>
    <property type="match status" value="1"/>
</dbReference>
<protein>
    <recommendedName>
        <fullName evidence="3">acetyl-CoA carboxylase</fullName>
        <ecNumber evidence="3">6.4.1.2</ecNumber>
    </recommendedName>
</protein>
<sequence length="1094" mass="115824">MFRKVLIANRGEIALRIVRALREMGLPSVAVYAADDTQAAHVAAADATIALTGNGPAAYLDAEQLLAIARAQGCDALHPGYGFLSERADFAHACAQAGLTFIGPTPEQLTLFGDKARARSLAEHCGVPLMPGTAQAVSLAQAEAFFSQHADSGIVIKALGGGGGRGMRVVQRAQDLRAAYERCRSEAQAAFGLADVYVERLMHTARHIEVQILGDGQQVMALGERECSVQRRFQKLVEVAPSPSLSPALRERITQAAEAMARSVAYQGLGTFEFLVDLNSQTLPFVFIEANARLQVEHTVTEAVTGVDLVQTQVALAAGQSLAELGFVPDAPPAARGFAVQWRINAETLAADGNALPGIGALLRFDMAQGPGVRVDTHGRAGYQPSPQYDTLLAKLIVHSASHDFRAVLRRSQRALLETRIEGLATNLPLLRALAGHPAMQTLAVHTRWLESALPELLAAAAALTDPPSSAPADNATKKSTAPQNAVPEGSVCAPMPARLVQLCTPIGKRVPAGAELAVLEAMKMQHVLTAAHAGVVRQHLVAEGMHLAEGEAILVLVPDEQATAQAMAVLEAPDPACIRPDLQRVLDRHALTQDAARPEAMSKRHALGLRSARENIDDLCDQGSFIEYGALAIAAQTRRRSLEDLIVNTPADGMITGVGSVNGQLFGPEQARTAVMAYDATVLAGTQGLRNHAKTDRLLGVALAQHLPVVLFAEGGGGRPGDVDANVLAGLHVGTFAAYAALSGQVPVIGIAAGRCFAGNAALLGCSDVIIATEDSHIGMGGPAMIEGGGLGVFTPEQVGPSQVQHPNGVIDLLVQNEKQAVAVARHYLSFFQGRTTQWNAPEQRLLRAVVPENRLRAYDTRQAMQGLVDEHSLLPLRTGFGLGIHTALARIEGRPVGLMANNPLHLGGAIDAAAADKAARFMQLCNAHGLPIVSLIDTPGFMVGPETEKTAQVRHVSRLFVTAAALHVPFFSVVLRKGYGLGAMGMAAGGFHAPFFTVSWPTGEFGAMGLEGAVRLGFRKELHAVPEGPEREALFTKLVAQQYQHGQAMHMAMALEIDAVIDPAETRAWLVRGLASAQARPTQARGRFIDTW</sequence>
<dbReference type="CDD" id="cd06850">
    <property type="entry name" value="biotinyl_domain"/>
    <property type="match status" value="1"/>
</dbReference>
<dbReference type="Pfam" id="PF02786">
    <property type="entry name" value="CPSase_L_D2"/>
    <property type="match status" value="1"/>
</dbReference>
<evidence type="ECO:0000256" key="2">
    <source>
        <dbReference type="ARBA" id="ARBA00004956"/>
    </source>
</evidence>
<dbReference type="EC" id="6.4.1.2" evidence="3"/>
<dbReference type="InterPro" id="IPR005482">
    <property type="entry name" value="Biotin_COase_C"/>
</dbReference>
<keyword evidence="6 9" id="KW-0067">ATP-binding</keyword>
<gene>
    <name evidence="15" type="ORF">CK623_02645</name>
</gene>
<dbReference type="AlphaFoldDB" id="A0A2A2ATV3"/>
<dbReference type="SMART" id="SM00878">
    <property type="entry name" value="Biotin_carb_C"/>
    <property type="match status" value="1"/>
</dbReference>
<organism evidence="15 16">
    <name type="scientific">Vandammella animalimorsus</name>
    <dbReference type="NCBI Taxonomy" id="2029117"/>
    <lineage>
        <taxon>Bacteria</taxon>
        <taxon>Pseudomonadati</taxon>
        <taxon>Pseudomonadota</taxon>
        <taxon>Betaproteobacteria</taxon>
        <taxon>Burkholderiales</taxon>
        <taxon>Comamonadaceae</taxon>
        <taxon>Vandammella</taxon>
    </lineage>
</organism>
<evidence type="ECO:0000259" key="11">
    <source>
        <dbReference type="PROSITE" id="PS50975"/>
    </source>
</evidence>
<dbReference type="PROSITE" id="PS50980">
    <property type="entry name" value="COA_CT_NTER"/>
    <property type="match status" value="1"/>
</dbReference>
<feature type="domain" description="Biotin carboxylation" evidence="12">
    <location>
        <begin position="1"/>
        <end position="455"/>
    </location>
</feature>
<dbReference type="Gene3D" id="3.90.226.10">
    <property type="entry name" value="2-enoyl-CoA Hydratase, Chain A, domain 1"/>
    <property type="match status" value="2"/>
</dbReference>
<dbReference type="InterPro" id="IPR005481">
    <property type="entry name" value="BC-like_N"/>
</dbReference>
<dbReference type="PROSITE" id="PS50979">
    <property type="entry name" value="BC"/>
    <property type="match status" value="1"/>
</dbReference>
<dbReference type="InterPro" id="IPR051602">
    <property type="entry name" value="ACC_Biotin_Carboxylase"/>
</dbReference>
<feature type="region of interest" description="Disordered" evidence="10">
    <location>
        <begin position="465"/>
        <end position="489"/>
    </location>
</feature>
<feature type="domain" description="CoA carboxyltransferase N-terminal" evidence="13">
    <location>
        <begin position="571"/>
        <end position="845"/>
    </location>
</feature>
<evidence type="ECO:0000256" key="9">
    <source>
        <dbReference type="PROSITE-ProRule" id="PRU00409"/>
    </source>
</evidence>
<evidence type="ECO:0000313" key="15">
    <source>
        <dbReference type="EMBL" id="PAT41161.1"/>
    </source>
</evidence>
<accession>A0A2A2ATV3</accession>
<evidence type="ECO:0000256" key="3">
    <source>
        <dbReference type="ARBA" id="ARBA00013058"/>
    </source>
</evidence>